<evidence type="ECO:0000313" key="2">
    <source>
        <dbReference type="EMBL" id="GAM60817.1"/>
    </source>
</evidence>
<reference evidence="2 3" key="2">
    <citation type="submission" date="2015-01" db="EMBL/GenBank/DDBJ databases">
        <authorList>
            <consortium name="NBRP consortium"/>
            <person name="Sawabe T."/>
            <person name="Meirelles P."/>
            <person name="Feng G."/>
            <person name="Sayaka M."/>
            <person name="Hattori M."/>
            <person name="Ohkuma M."/>
        </authorList>
    </citation>
    <scope>NUCLEOTIDE SEQUENCE [LARGE SCALE GENOMIC DNA]</scope>
    <source>
        <strain evidence="2 3">JCM19232</strain>
    </source>
</reference>
<gene>
    <name evidence="2" type="ORF">JCM19232_3759</name>
</gene>
<dbReference type="EMBL" id="BBSA01000002">
    <property type="protein sequence ID" value="GAM60817.1"/>
    <property type="molecule type" value="Genomic_DNA"/>
</dbReference>
<dbReference type="AlphaFoldDB" id="A0A0B8P8D4"/>
<evidence type="ECO:0000256" key="1">
    <source>
        <dbReference type="SAM" id="Phobius"/>
    </source>
</evidence>
<keyword evidence="1" id="KW-0812">Transmembrane</keyword>
<organism evidence="2 3">
    <name type="scientific">Vibrio ishigakensis</name>
    <dbReference type="NCBI Taxonomy" id="1481914"/>
    <lineage>
        <taxon>Bacteria</taxon>
        <taxon>Pseudomonadati</taxon>
        <taxon>Pseudomonadota</taxon>
        <taxon>Gammaproteobacteria</taxon>
        <taxon>Vibrionales</taxon>
        <taxon>Vibrionaceae</taxon>
        <taxon>Vibrio</taxon>
    </lineage>
</organism>
<protein>
    <submittedName>
        <fullName evidence="2">Uncharacterized protein</fullName>
    </submittedName>
</protein>
<name>A0A0B8P8D4_9VIBR</name>
<comment type="caution">
    <text evidence="2">The sequence shown here is derived from an EMBL/GenBank/DDBJ whole genome shotgun (WGS) entry which is preliminary data.</text>
</comment>
<accession>A0A0B8P8D4</accession>
<keyword evidence="1" id="KW-0472">Membrane</keyword>
<evidence type="ECO:0000313" key="3">
    <source>
        <dbReference type="Proteomes" id="UP000031670"/>
    </source>
</evidence>
<keyword evidence="1" id="KW-1133">Transmembrane helix</keyword>
<dbReference type="Proteomes" id="UP000031670">
    <property type="component" value="Unassembled WGS sequence"/>
</dbReference>
<proteinExistence type="predicted"/>
<sequence>MTLVIIAVAFPLAGLSIIAALLLDWLLFSRVERLRLAFR</sequence>
<feature type="transmembrane region" description="Helical" evidence="1">
    <location>
        <begin position="6"/>
        <end position="28"/>
    </location>
</feature>
<reference evidence="2 3" key="1">
    <citation type="submission" date="2015-01" db="EMBL/GenBank/DDBJ databases">
        <title>Vibrio sp. C5 JCM 19232 whole genome shotgun sequence.</title>
        <authorList>
            <person name="Sawabe T."/>
            <person name="Meirelles P."/>
            <person name="Feng G."/>
            <person name="Sayaka M."/>
            <person name="Hattori M."/>
            <person name="Ohkuma M."/>
        </authorList>
    </citation>
    <scope>NUCLEOTIDE SEQUENCE [LARGE SCALE GENOMIC DNA]</scope>
    <source>
        <strain evidence="2 3">JCM19232</strain>
    </source>
</reference>